<dbReference type="OrthoDB" id="277789at2759"/>
<feature type="region of interest" description="Disordered" evidence="1">
    <location>
        <begin position="81"/>
        <end position="185"/>
    </location>
</feature>
<dbReference type="SUPFAM" id="SSF52540">
    <property type="entry name" value="P-loop containing nucleoside triphosphate hydrolases"/>
    <property type="match status" value="1"/>
</dbReference>
<dbReference type="Gene3D" id="3.40.850.10">
    <property type="entry name" value="Kinesin motor domain"/>
    <property type="match status" value="1"/>
</dbReference>
<gene>
    <name evidence="2" type="ORF">ADEAN_000893700</name>
</gene>
<dbReference type="PANTHER" id="PTHR35615">
    <property type="entry name" value="PRESENT IN THE OUTER MITOCHONDRIAL MEMBRANE PROTEOME 22-RELATED"/>
    <property type="match status" value="1"/>
</dbReference>
<organism evidence="2 3">
    <name type="scientific">Angomonas deanei</name>
    <dbReference type="NCBI Taxonomy" id="59799"/>
    <lineage>
        <taxon>Eukaryota</taxon>
        <taxon>Discoba</taxon>
        <taxon>Euglenozoa</taxon>
        <taxon>Kinetoplastea</taxon>
        <taxon>Metakinetoplastina</taxon>
        <taxon>Trypanosomatida</taxon>
        <taxon>Trypanosomatidae</taxon>
        <taxon>Strigomonadinae</taxon>
        <taxon>Angomonas</taxon>
    </lineage>
</organism>
<keyword evidence="3" id="KW-1185">Reference proteome</keyword>
<feature type="compositionally biased region" description="Low complexity" evidence="1">
    <location>
        <begin position="170"/>
        <end position="182"/>
    </location>
</feature>
<feature type="compositionally biased region" description="Polar residues" evidence="1">
    <location>
        <begin position="143"/>
        <end position="156"/>
    </location>
</feature>
<reference evidence="2 3" key="1">
    <citation type="submission" date="2020-08" db="EMBL/GenBank/DDBJ databases">
        <authorList>
            <person name="Newling K."/>
            <person name="Davey J."/>
            <person name="Forrester S."/>
        </authorList>
    </citation>
    <scope>NUCLEOTIDE SEQUENCE [LARGE SCALE GENOMIC DNA]</scope>
    <source>
        <strain evidence="3">Crithidia deanei Carvalho (ATCC PRA-265)</strain>
    </source>
</reference>
<sequence length="530" mass="56639">MGSMYGNQMGNGSMYGFSNNGSQMNMGSMYSQGGMGSLYGLGGMGSMYRPVGSMYGMGGAGQTSAYNFAAQWGSLANMSQQTGEMSEDGRRSSISGKGGFGKNSKITTEDLCPNIGTFEDGRPIKRSGKRGGNRLYSKDKNDTTAPVVTSSSQASAMTIKRKTSGSSFQSAATRSTGTTATTKDGKTRAKVPANFDVHTLLVVGQDKGSYVTVRDPNAVVFQSGGKKETFECDEALEQTSDSEDVDSVLLSGLRGNWFGGHNSSLLVAAGKGKTEASYNLARGFIDTCLQRLETNEKDASTVFDITITMCAIKNGDTGKDLLGSGDYKKLKLASSPIYGPCLNDLTTKTTKKSAETLKVFNGGLSAAKDKKDIICAFLVLKQIKKVGSGTEVHLSSLCVALFQEEVANLVSLKDKSSSSPHKLFRYALGGPSVCCSALCVSNSDEKARDGLEAERKVREVKNREPRSGNVKKFIGYTEKEIARQKEKLSSASDSEKKSIEKRVASMESMVKDAQEMQDNPEKTAPKGYAM</sequence>
<evidence type="ECO:0000313" key="2">
    <source>
        <dbReference type="EMBL" id="CAD2221405.1"/>
    </source>
</evidence>
<dbReference type="Proteomes" id="UP000515908">
    <property type="component" value="Chromosome 21"/>
</dbReference>
<dbReference type="InterPro" id="IPR036961">
    <property type="entry name" value="Kinesin_motor_dom_sf"/>
</dbReference>
<evidence type="ECO:0000313" key="3">
    <source>
        <dbReference type="Proteomes" id="UP000515908"/>
    </source>
</evidence>
<feature type="region of interest" description="Disordered" evidence="1">
    <location>
        <begin position="484"/>
        <end position="530"/>
    </location>
</feature>
<accession>A0A7G2CPH6</accession>
<dbReference type="InterPro" id="IPR027417">
    <property type="entry name" value="P-loop_NTPase"/>
</dbReference>
<name>A0A7G2CPH6_9TRYP</name>
<protein>
    <recommendedName>
        <fullName evidence="4">Kinesin motor domain-containing protein</fullName>
    </recommendedName>
</protein>
<feature type="compositionally biased region" description="Basic and acidic residues" evidence="1">
    <location>
        <begin position="484"/>
        <end position="524"/>
    </location>
</feature>
<dbReference type="EMBL" id="LR877165">
    <property type="protein sequence ID" value="CAD2221405.1"/>
    <property type="molecule type" value="Genomic_DNA"/>
</dbReference>
<evidence type="ECO:0000256" key="1">
    <source>
        <dbReference type="SAM" id="MobiDB-lite"/>
    </source>
</evidence>
<proteinExistence type="predicted"/>
<dbReference type="VEuPathDB" id="TriTrypDB:ADEAN_000893700"/>
<evidence type="ECO:0008006" key="4">
    <source>
        <dbReference type="Google" id="ProtNLM"/>
    </source>
</evidence>
<dbReference type="AlphaFoldDB" id="A0A7G2CPH6"/>
<dbReference type="PANTHER" id="PTHR35615:SF7">
    <property type="entry name" value="PRESENT IN THE OUTER MITOCHONDRIAL MEMBRANE PROTEOME 22"/>
    <property type="match status" value="1"/>
</dbReference>